<evidence type="ECO:0008006" key="3">
    <source>
        <dbReference type="Google" id="ProtNLM"/>
    </source>
</evidence>
<reference evidence="2" key="1">
    <citation type="submission" date="2017-09" db="EMBL/GenBank/DDBJ databases">
        <title>Depth-based differentiation of microbial function through sediment-hosted aquifers and enrichment of novel symbionts in the deep terrestrial subsurface.</title>
        <authorList>
            <person name="Probst A.J."/>
            <person name="Ladd B."/>
            <person name="Jarett J.K."/>
            <person name="Geller-Mcgrath D.E."/>
            <person name="Sieber C.M.K."/>
            <person name="Emerson J.B."/>
            <person name="Anantharaman K."/>
            <person name="Thomas B.C."/>
            <person name="Malmstrom R."/>
            <person name="Stieglmeier M."/>
            <person name="Klingl A."/>
            <person name="Woyke T."/>
            <person name="Ryan C.M."/>
            <person name="Banfield J.F."/>
        </authorList>
    </citation>
    <scope>NUCLEOTIDE SEQUENCE [LARGE SCALE GENOMIC DNA]</scope>
</reference>
<comment type="caution">
    <text evidence="1">The sequence shown here is derived from an EMBL/GenBank/DDBJ whole genome shotgun (WGS) entry which is preliminary data.</text>
</comment>
<dbReference type="InterPro" id="IPR035069">
    <property type="entry name" value="TTHA1013/TTHA0281-like"/>
</dbReference>
<dbReference type="SUPFAM" id="SSF143100">
    <property type="entry name" value="TTHA1013/TTHA0281-like"/>
    <property type="match status" value="1"/>
</dbReference>
<proteinExistence type="predicted"/>
<dbReference type="AlphaFoldDB" id="A0A2M6YVE0"/>
<sequence>MKKVKNIYKETSALVWKEDSLYVARSLEVEVASQGKTKIEALTNLKEALELYFEKELPAPKLFPYKDLSLEKLNIAYA</sequence>
<name>A0A2M6YVE0_9BACT</name>
<dbReference type="EMBL" id="PEWY01000034">
    <property type="protein sequence ID" value="PIU37372.1"/>
    <property type="molecule type" value="Genomic_DNA"/>
</dbReference>
<dbReference type="Pfam" id="PF24113">
    <property type="entry name" value="DUF7387"/>
    <property type="match status" value="1"/>
</dbReference>
<accession>A0A2M6YVE0</accession>
<dbReference type="InterPro" id="IPR055811">
    <property type="entry name" value="DUF7387"/>
</dbReference>
<protein>
    <recommendedName>
        <fullName evidence="3">HicB family protein</fullName>
    </recommendedName>
</protein>
<dbReference type="Gene3D" id="3.30.160.250">
    <property type="match status" value="1"/>
</dbReference>
<gene>
    <name evidence="1" type="ORF">COT02_01225</name>
</gene>
<dbReference type="Proteomes" id="UP000230184">
    <property type="component" value="Unassembled WGS sequence"/>
</dbReference>
<evidence type="ECO:0000313" key="1">
    <source>
        <dbReference type="EMBL" id="PIU37372.1"/>
    </source>
</evidence>
<organism evidence="1 2">
    <name type="scientific">Candidatus Roizmanbacteria bacterium CG07_land_8_20_14_0_80_34_15</name>
    <dbReference type="NCBI Taxonomy" id="1974849"/>
    <lineage>
        <taxon>Bacteria</taxon>
        <taxon>Candidatus Roizmaniibacteriota</taxon>
    </lineage>
</organism>
<evidence type="ECO:0000313" key="2">
    <source>
        <dbReference type="Proteomes" id="UP000230184"/>
    </source>
</evidence>